<evidence type="ECO:0000256" key="5">
    <source>
        <dbReference type="ARBA" id="ARBA00022519"/>
    </source>
</evidence>
<evidence type="ECO:0000256" key="7">
    <source>
        <dbReference type="ARBA" id="ARBA00022989"/>
    </source>
</evidence>
<dbReference type="PROSITE" id="PS00874">
    <property type="entry name" value="T2SP_F"/>
    <property type="match status" value="1"/>
</dbReference>
<evidence type="ECO:0000313" key="12">
    <source>
        <dbReference type="EMBL" id="GGI07355.1"/>
    </source>
</evidence>
<dbReference type="PANTHER" id="PTHR30012">
    <property type="entry name" value="GENERAL SECRETION PATHWAY PROTEIN"/>
    <property type="match status" value="1"/>
</dbReference>
<dbReference type="GO" id="GO:0009306">
    <property type="term" value="P:protein secretion"/>
    <property type="evidence" value="ECO:0007669"/>
    <property type="project" value="InterPro"/>
</dbReference>
<protein>
    <submittedName>
        <fullName evidence="12">Type II secretion system protein F</fullName>
    </submittedName>
</protein>
<evidence type="ECO:0000256" key="4">
    <source>
        <dbReference type="ARBA" id="ARBA00022475"/>
    </source>
</evidence>
<keyword evidence="8 10" id="KW-0472">Membrane</keyword>
<evidence type="ECO:0000256" key="8">
    <source>
        <dbReference type="ARBA" id="ARBA00023136"/>
    </source>
</evidence>
<evidence type="ECO:0000313" key="13">
    <source>
        <dbReference type="Proteomes" id="UP000650511"/>
    </source>
</evidence>
<dbReference type="Gene3D" id="1.20.81.30">
    <property type="entry name" value="Type II secretion system (T2SS), domain F"/>
    <property type="match status" value="2"/>
</dbReference>
<gene>
    <name evidence="12" type="primary">pilC</name>
    <name evidence="12" type="ORF">GCM10011354_23670</name>
</gene>
<feature type="transmembrane region" description="Helical" evidence="10">
    <location>
        <begin position="178"/>
        <end position="205"/>
    </location>
</feature>
<evidence type="ECO:0000256" key="2">
    <source>
        <dbReference type="ARBA" id="ARBA00005745"/>
    </source>
</evidence>
<comment type="caution">
    <text evidence="12">The sequence shown here is derived from an EMBL/GenBank/DDBJ whole genome shotgun (WGS) entry which is preliminary data.</text>
</comment>
<proteinExistence type="inferred from homology"/>
<keyword evidence="4" id="KW-1003">Cell membrane</keyword>
<keyword evidence="3 9" id="KW-0813">Transport</keyword>
<dbReference type="AlphaFoldDB" id="A0A8J3EV46"/>
<keyword evidence="6 9" id="KW-0812">Transmembrane</keyword>
<dbReference type="InterPro" id="IPR003004">
    <property type="entry name" value="GspF/PilC"/>
</dbReference>
<feature type="transmembrane region" description="Helical" evidence="10">
    <location>
        <begin position="225"/>
        <end position="246"/>
    </location>
</feature>
<evidence type="ECO:0000256" key="6">
    <source>
        <dbReference type="ARBA" id="ARBA00022692"/>
    </source>
</evidence>
<dbReference type="Pfam" id="PF00482">
    <property type="entry name" value="T2SSF"/>
    <property type="match status" value="2"/>
</dbReference>
<reference evidence="12" key="2">
    <citation type="submission" date="2020-09" db="EMBL/GenBank/DDBJ databases">
        <authorList>
            <person name="Sun Q."/>
            <person name="Zhou Y."/>
        </authorList>
    </citation>
    <scope>NUCLEOTIDE SEQUENCE</scope>
    <source>
        <strain evidence="12">CGMCC 1.14988</strain>
    </source>
</reference>
<feature type="transmembrane region" description="Helical" evidence="10">
    <location>
        <begin position="384"/>
        <end position="408"/>
    </location>
</feature>
<sequence>MASSVLHRFDYKVRDRAGRLITGQLEGDSQAAVATKLTSMGYAPVSIAQVNERGLQQELRIPGLSDRVKLKDLAVFSRQFATMINSGLSLIRALSILHEQTENRTLATTIDGIRQSVETGTSLSAALAEYPKVFPALYVAMVRAGEAAGMLDEVLLRVAAMLEADVTLRAKIKSAMTYPVIVLVMAIVLSSAMLIFIVPTFAGMFDTLGSQLPTPTRMLQSLSQFVTSPLGLLVWLGTPVGLWFAYRSIAAKPKGRFALDRLKLRLPVFGPLFHKIALTRLARNLSTLLAAGVPILQALEITAETVNSGPIAQALGDVRDSVRQGESMNRPLAQHAVFPAMVVQMIAVGEETGNIDGMLGKIADFYDTEVESTTQSLTAMMEPLMIGVIGAIVGGMVIALYMPMFSIFDAIH</sequence>
<dbReference type="RefSeq" id="WP_205745198.1">
    <property type="nucleotide sequence ID" value="NZ_BMHA01000008.1"/>
</dbReference>
<organism evidence="12 13">
    <name type="scientific">Egicoccus halophilus</name>
    <dbReference type="NCBI Taxonomy" id="1670830"/>
    <lineage>
        <taxon>Bacteria</taxon>
        <taxon>Bacillati</taxon>
        <taxon>Actinomycetota</taxon>
        <taxon>Nitriliruptoria</taxon>
        <taxon>Egicoccales</taxon>
        <taxon>Egicoccaceae</taxon>
        <taxon>Egicoccus</taxon>
    </lineage>
</organism>
<dbReference type="InterPro" id="IPR001992">
    <property type="entry name" value="T2SS_GspF/T4SS_PilC_CS"/>
</dbReference>
<dbReference type="InterPro" id="IPR018076">
    <property type="entry name" value="T2SS_GspF_dom"/>
</dbReference>
<name>A0A8J3EV46_9ACTN</name>
<accession>A0A8J3EV46</accession>
<dbReference type="FunFam" id="1.20.81.30:FF:000001">
    <property type="entry name" value="Type II secretion system protein F"/>
    <property type="match status" value="2"/>
</dbReference>
<evidence type="ECO:0000256" key="1">
    <source>
        <dbReference type="ARBA" id="ARBA00004429"/>
    </source>
</evidence>
<dbReference type="PANTHER" id="PTHR30012:SF0">
    <property type="entry name" value="TYPE II SECRETION SYSTEM PROTEIN F-RELATED"/>
    <property type="match status" value="1"/>
</dbReference>
<evidence type="ECO:0000256" key="10">
    <source>
        <dbReference type="SAM" id="Phobius"/>
    </source>
</evidence>
<comment type="subcellular location">
    <subcellularLocation>
        <location evidence="1">Cell inner membrane</location>
        <topology evidence="1">Multi-pass membrane protein</topology>
    </subcellularLocation>
    <subcellularLocation>
        <location evidence="9">Cell membrane</location>
        <topology evidence="9">Multi-pass membrane protein</topology>
    </subcellularLocation>
</comment>
<feature type="domain" description="Type II secretion system protein GspF" evidence="11">
    <location>
        <begin position="282"/>
        <end position="403"/>
    </location>
</feature>
<dbReference type="EMBL" id="BMHA01000008">
    <property type="protein sequence ID" value="GGI07355.1"/>
    <property type="molecule type" value="Genomic_DNA"/>
</dbReference>
<evidence type="ECO:0000259" key="11">
    <source>
        <dbReference type="Pfam" id="PF00482"/>
    </source>
</evidence>
<keyword evidence="7 10" id="KW-1133">Transmembrane helix</keyword>
<dbReference type="PRINTS" id="PR00812">
    <property type="entry name" value="BCTERIALGSPF"/>
</dbReference>
<feature type="domain" description="Type II secretion system protein GspF" evidence="11">
    <location>
        <begin position="76"/>
        <end position="199"/>
    </location>
</feature>
<dbReference type="InterPro" id="IPR042094">
    <property type="entry name" value="T2SS_GspF_sf"/>
</dbReference>
<dbReference type="Proteomes" id="UP000650511">
    <property type="component" value="Unassembled WGS sequence"/>
</dbReference>
<keyword evidence="13" id="KW-1185">Reference proteome</keyword>
<comment type="similarity">
    <text evidence="2 9">Belongs to the GSP F family.</text>
</comment>
<keyword evidence="5" id="KW-0997">Cell inner membrane</keyword>
<dbReference type="GO" id="GO:0005886">
    <property type="term" value="C:plasma membrane"/>
    <property type="evidence" value="ECO:0007669"/>
    <property type="project" value="UniProtKB-SubCell"/>
</dbReference>
<evidence type="ECO:0000256" key="9">
    <source>
        <dbReference type="RuleBase" id="RU003923"/>
    </source>
</evidence>
<reference evidence="12" key="1">
    <citation type="journal article" date="2014" name="Int. J. Syst. Evol. Microbiol.">
        <title>Complete genome sequence of Corynebacterium casei LMG S-19264T (=DSM 44701T), isolated from a smear-ripened cheese.</title>
        <authorList>
            <consortium name="US DOE Joint Genome Institute (JGI-PGF)"/>
            <person name="Walter F."/>
            <person name="Albersmeier A."/>
            <person name="Kalinowski J."/>
            <person name="Ruckert C."/>
        </authorList>
    </citation>
    <scope>NUCLEOTIDE SEQUENCE</scope>
    <source>
        <strain evidence="12">CGMCC 1.14988</strain>
    </source>
</reference>
<evidence type="ECO:0000256" key="3">
    <source>
        <dbReference type="ARBA" id="ARBA00022448"/>
    </source>
</evidence>